<evidence type="ECO:0000313" key="3">
    <source>
        <dbReference type="Proteomes" id="UP001350748"/>
    </source>
</evidence>
<dbReference type="PANTHER" id="PTHR11373:SF4">
    <property type="entry name" value="DEOXYNUCLEOSIDE TRIPHOSPHATE TRIPHOSPHOHYDROLASE SAMHD1"/>
    <property type="match status" value="1"/>
</dbReference>
<keyword evidence="3" id="KW-1185">Reference proteome</keyword>
<dbReference type="PANTHER" id="PTHR11373">
    <property type="entry name" value="DEOXYNUCLEOSIDE TRIPHOSPHATE TRIPHOSPHOHYDROLASE"/>
    <property type="match status" value="1"/>
</dbReference>
<dbReference type="Proteomes" id="UP001350748">
    <property type="component" value="Unassembled WGS sequence"/>
</dbReference>
<feature type="domain" description="HD" evidence="1">
    <location>
        <begin position="62"/>
        <end position="192"/>
    </location>
</feature>
<dbReference type="InterPro" id="IPR006674">
    <property type="entry name" value="HD_domain"/>
</dbReference>
<dbReference type="SUPFAM" id="SSF109604">
    <property type="entry name" value="HD-domain/PDEase-like"/>
    <property type="match status" value="1"/>
</dbReference>
<dbReference type="SMART" id="SM00471">
    <property type="entry name" value="HDc"/>
    <property type="match status" value="1"/>
</dbReference>
<reference evidence="2 3" key="1">
    <citation type="submission" date="2024-02" db="EMBL/GenBank/DDBJ databases">
        <authorList>
            <person name="Grouzdev D."/>
        </authorList>
    </citation>
    <scope>NUCLEOTIDE SEQUENCE [LARGE SCALE GENOMIC DNA]</scope>
    <source>
        <strain evidence="2 3">9N</strain>
    </source>
</reference>
<dbReference type="RefSeq" id="WP_332081036.1">
    <property type="nucleotide sequence ID" value="NZ_JAZHYN010000012.1"/>
</dbReference>
<dbReference type="InterPro" id="IPR050135">
    <property type="entry name" value="dGTPase-like"/>
</dbReference>
<sequence>MAHFKRIRDPVHDLIIFDLENRDSEVDKAAWQLINVPEFQRLRRVKQLGVSEFTFPGATHTRFAHSIGVFHVARKLMTIAKNQCSDWNPNKARVALIAALLHDIGHGPFSHAFEIAEIDRLKDRPGLYKDHEHWTAEIIASERHGVRQVLKEIFGANGAIADDVASLLTTDPTDIYAAVVSSSFDADRLDYLQRDRLMTGSGAGAIDFEWLLDNLRVVQVPSVVEEGESAVAIDRSESPTEKIETFAFEEKALQAVEAFILARYHLYSQVYLHHATRGMEQMISKFLLEFANESARGVVANLAVHEDHPLRTYYAEEPNIRRYLDLDDAVVWSAIEITAERGNGSLKDQAKRIRDRKLMKSVAIDIQNPTALDKARRRFIDTKLLPKMENSIFVDRAPLSIYKDAQRENVKPHKRVYIRRKHDEPVDVARLSKPVQALAAGEEILRYYFLDESVRNSVLKVTGERDDETR</sequence>
<accession>A0ABU7XFA9</accession>
<proteinExistence type="predicted"/>
<evidence type="ECO:0000259" key="1">
    <source>
        <dbReference type="PROSITE" id="PS51831"/>
    </source>
</evidence>
<dbReference type="PROSITE" id="PS51831">
    <property type="entry name" value="HD"/>
    <property type="match status" value="1"/>
</dbReference>
<dbReference type="InterPro" id="IPR003607">
    <property type="entry name" value="HD/PDEase_dom"/>
</dbReference>
<protein>
    <submittedName>
        <fullName evidence="2">HD domain-containing protein</fullName>
    </submittedName>
</protein>
<name>A0ABU7XFA9_9HYPH</name>
<organism evidence="2 3">
    <name type="scientific">Methylocystis borbori</name>
    <dbReference type="NCBI Taxonomy" id="3118750"/>
    <lineage>
        <taxon>Bacteria</taxon>
        <taxon>Pseudomonadati</taxon>
        <taxon>Pseudomonadota</taxon>
        <taxon>Alphaproteobacteria</taxon>
        <taxon>Hyphomicrobiales</taxon>
        <taxon>Methylocystaceae</taxon>
        <taxon>Methylocystis</taxon>
    </lineage>
</organism>
<dbReference type="Pfam" id="PF01966">
    <property type="entry name" value="HD"/>
    <property type="match status" value="1"/>
</dbReference>
<dbReference type="InterPro" id="IPR045509">
    <property type="entry name" value="HD_assoc_2"/>
</dbReference>
<evidence type="ECO:0000313" key="2">
    <source>
        <dbReference type="EMBL" id="MEF3366066.1"/>
    </source>
</evidence>
<comment type="caution">
    <text evidence="2">The sequence shown here is derived from an EMBL/GenBank/DDBJ whole genome shotgun (WGS) entry which is preliminary data.</text>
</comment>
<dbReference type="EMBL" id="JAZHYN010000012">
    <property type="protein sequence ID" value="MEF3366066.1"/>
    <property type="molecule type" value="Genomic_DNA"/>
</dbReference>
<dbReference type="Gene3D" id="1.10.3210.10">
    <property type="entry name" value="Hypothetical protein af1432"/>
    <property type="match status" value="1"/>
</dbReference>
<gene>
    <name evidence="2" type="ORF">V3H18_05900</name>
</gene>
<dbReference type="CDD" id="cd00077">
    <property type="entry name" value="HDc"/>
    <property type="match status" value="1"/>
</dbReference>
<dbReference type="Pfam" id="PF19276">
    <property type="entry name" value="HD_assoc_2"/>
    <property type="match status" value="1"/>
</dbReference>